<name>A0A1H7N8N6_9FLAO</name>
<feature type="transmembrane region" description="Helical" evidence="8">
    <location>
        <begin position="315"/>
        <end position="332"/>
    </location>
</feature>
<feature type="transmembrane region" description="Helical" evidence="8">
    <location>
        <begin position="228"/>
        <end position="246"/>
    </location>
</feature>
<feature type="transmembrane region" description="Helical" evidence="8">
    <location>
        <begin position="266"/>
        <end position="284"/>
    </location>
</feature>
<keyword evidence="4 8" id="KW-0812">Transmembrane</keyword>
<dbReference type="GO" id="GO:0046872">
    <property type="term" value="F:metal ion binding"/>
    <property type="evidence" value="ECO:0007669"/>
    <property type="project" value="UniProtKB-KW"/>
</dbReference>
<dbReference type="RefSeq" id="WP_091622136.1">
    <property type="nucleotide sequence ID" value="NZ_FNZN01000003.1"/>
</dbReference>
<reference evidence="10" key="1">
    <citation type="submission" date="2016-10" db="EMBL/GenBank/DDBJ databases">
        <authorList>
            <person name="Varghese N."/>
            <person name="Submissions S."/>
        </authorList>
    </citation>
    <scope>NUCLEOTIDE SEQUENCE [LARGE SCALE GENOMIC DNA]</scope>
    <source>
        <strain evidence="10">DSM 16471</strain>
    </source>
</reference>
<dbReference type="PANTHER" id="PTHR22926">
    <property type="entry name" value="PHOSPHO-N-ACETYLMURAMOYL-PENTAPEPTIDE-TRANSFERASE"/>
    <property type="match status" value="1"/>
</dbReference>
<dbReference type="InterPro" id="IPR018480">
    <property type="entry name" value="PNAcMuramoyl-5peptid_Trfase_CS"/>
</dbReference>
<evidence type="ECO:0000256" key="2">
    <source>
        <dbReference type="ARBA" id="ARBA00022475"/>
    </source>
</evidence>
<dbReference type="GO" id="GO:0005886">
    <property type="term" value="C:plasma membrane"/>
    <property type="evidence" value="ECO:0007669"/>
    <property type="project" value="UniProtKB-SubCell"/>
</dbReference>
<dbReference type="Pfam" id="PF00953">
    <property type="entry name" value="Glycos_transf_4"/>
    <property type="match status" value="1"/>
</dbReference>
<dbReference type="STRING" id="228957.SAMN04488008_103100"/>
<comment type="cofactor">
    <cofactor evidence="7">
        <name>Mg(2+)</name>
        <dbReference type="ChEBI" id="CHEBI:18420"/>
    </cofactor>
</comment>
<evidence type="ECO:0000256" key="7">
    <source>
        <dbReference type="PIRSR" id="PIRSR600715-1"/>
    </source>
</evidence>
<keyword evidence="3 9" id="KW-0808">Transferase</keyword>
<feature type="transmembrane region" description="Helical" evidence="8">
    <location>
        <begin position="178"/>
        <end position="196"/>
    </location>
</feature>
<feature type="transmembrane region" description="Helical" evidence="8">
    <location>
        <begin position="202"/>
        <end position="221"/>
    </location>
</feature>
<feature type="binding site" evidence="7">
    <location>
        <position position="170"/>
    </location>
    <ligand>
        <name>Mg(2+)</name>
        <dbReference type="ChEBI" id="CHEBI:18420"/>
    </ligand>
</feature>
<dbReference type="GO" id="GO:0016780">
    <property type="term" value="F:phosphotransferase activity, for other substituted phosphate groups"/>
    <property type="evidence" value="ECO:0007669"/>
    <property type="project" value="InterPro"/>
</dbReference>
<feature type="transmembrane region" description="Helical" evidence="8">
    <location>
        <begin position="338"/>
        <end position="361"/>
    </location>
</feature>
<evidence type="ECO:0000313" key="10">
    <source>
        <dbReference type="Proteomes" id="UP000198990"/>
    </source>
</evidence>
<keyword evidence="5 8" id="KW-1133">Transmembrane helix</keyword>
<dbReference type="AlphaFoldDB" id="A0A1H7N8N6"/>
<keyword evidence="7" id="KW-0460">Magnesium</keyword>
<keyword evidence="6 8" id="KW-0472">Membrane</keyword>
<evidence type="ECO:0000313" key="9">
    <source>
        <dbReference type="EMBL" id="SEL19335.1"/>
    </source>
</evidence>
<dbReference type="GO" id="GO:0009103">
    <property type="term" value="P:lipopolysaccharide biosynthetic process"/>
    <property type="evidence" value="ECO:0007669"/>
    <property type="project" value="TreeGrafter"/>
</dbReference>
<evidence type="ECO:0000256" key="6">
    <source>
        <dbReference type="ARBA" id="ARBA00023136"/>
    </source>
</evidence>
<dbReference type="EMBL" id="FNZN01000003">
    <property type="protein sequence ID" value="SEL19335.1"/>
    <property type="molecule type" value="Genomic_DNA"/>
</dbReference>
<keyword evidence="10" id="KW-1185">Reference proteome</keyword>
<comment type="subcellular location">
    <subcellularLocation>
        <location evidence="1">Cell membrane</location>
        <topology evidence="1">Multi-pass membrane protein</topology>
    </subcellularLocation>
</comment>
<protein>
    <submittedName>
        <fullName evidence="9">UDP-N-acetylmuramyl pentapeptide phosphotransferase/UDP-N-acetylglucosamine-1-phosphate transferase</fullName>
    </submittedName>
</protein>
<dbReference type="GO" id="GO:0044038">
    <property type="term" value="P:cell wall macromolecule biosynthetic process"/>
    <property type="evidence" value="ECO:0007669"/>
    <property type="project" value="TreeGrafter"/>
</dbReference>
<accession>A0A1H7N8N6</accession>
<feature type="transmembrane region" description="Helical" evidence="8">
    <location>
        <begin position="60"/>
        <end position="82"/>
    </location>
</feature>
<dbReference type="Proteomes" id="UP000198990">
    <property type="component" value="Unassembled WGS sequence"/>
</dbReference>
<gene>
    <name evidence="9" type="ORF">SAMN04488008_103100</name>
</gene>
<keyword evidence="2" id="KW-1003">Cell membrane</keyword>
<dbReference type="PROSITE" id="PS01348">
    <property type="entry name" value="MRAY_2"/>
    <property type="match status" value="1"/>
</dbReference>
<feature type="binding site" evidence="7">
    <location>
        <position position="231"/>
    </location>
    <ligand>
        <name>Mg(2+)</name>
        <dbReference type="ChEBI" id="CHEBI:18420"/>
    </ligand>
</feature>
<dbReference type="OrthoDB" id="9783652at2"/>
<evidence type="ECO:0000256" key="4">
    <source>
        <dbReference type="ARBA" id="ARBA00022692"/>
    </source>
</evidence>
<evidence type="ECO:0000256" key="5">
    <source>
        <dbReference type="ARBA" id="ARBA00022989"/>
    </source>
</evidence>
<keyword evidence="7" id="KW-0479">Metal-binding</keyword>
<feature type="transmembrane region" description="Helical" evidence="8">
    <location>
        <begin position="149"/>
        <end position="166"/>
    </location>
</feature>
<evidence type="ECO:0000256" key="3">
    <source>
        <dbReference type="ARBA" id="ARBA00022679"/>
    </source>
</evidence>
<dbReference type="GO" id="GO:0071555">
    <property type="term" value="P:cell wall organization"/>
    <property type="evidence" value="ECO:0007669"/>
    <property type="project" value="TreeGrafter"/>
</dbReference>
<feature type="transmembrane region" description="Helical" evidence="8">
    <location>
        <begin position="88"/>
        <end position="107"/>
    </location>
</feature>
<evidence type="ECO:0000256" key="8">
    <source>
        <dbReference type="SAM" id="Phobius"/>
    </source>
</evidence>
<proteinExistence type="predicted"/>
<evidence type="ECO:0000256" key="1">
    <source>
        <dbReference type="ARBA" id="ARBA00004651"/>
    </source>
</evidence>
<organism evidence="9 10">
    <name type="scientific">Maribacter orientalis</name>
    <dbReference type="NCBI Taxonomy" id="228957"/>
    <lineage>
        <taxon>Bacteria</taxon>
        <taxon>Pseudomonadati</taxon>
        <taxon>Bacteroidota</taxon>
        <taxon>Flavobacteriia</taxon>
        <taxon>Flavobacteriales</taxon>
        <taxon>Flavobacteriaceae</taxon>
        <taxon>Maribacter</taxon>
    </lineage>
</organism>
<sequence>MDSIQEMVYSLPFLTITSAILAYLMATRFNLYPVIIYVSKTKKLMDEPEERGVHASKVPNLGGMGLFITFSLTLLLFVPFLKNTVSDLSNLLSLLSATIILLFLGIKDDLVLMTPKKKLVIQLIAVSMVCVLQDVRITDFHGLLGIGELPYFVSILFTIFVFVLVINSVNLIDGIDGLAASISILASLGFGFAFFMSNNFMMTILSAVLIGSLLGFLKYNFSNDSKIFMGDCGSLIVGFLLAYQGIKFLNINPENVQFYNSNNSAILLLAILSYPLFDLLRVFVVRMMQKKSPFVADSNHIHHRLLRLGLNHKQATFLLFVSNLTLIVITFFTNDLQINLSLIVTVCFGSLLYLLPFLGVFEEFEEKEIVAKVPKTERNLFSNTNLNSKVPSSENEVEESVIKLINLEKSNKVKSIFETQNKNLTSKRVQEIETWTSKKKSSVSGDASKI</sequence>
<dbReference type="InterPro" id="IPR000715">
    <property type="entry name" value="Glycosyl_transferase_4"/>
</dbReference>
<dbReference type="CDD" id="cd06853">
    <property type="entry name" value="GT_WecA_like"/>
    <property type="match status" value="1"/>
</dbReference>
<dbReference type="PANTHER" id="PTHR22926:SF3">
    <property type="entry name" value="UNDECAPRENYL-PHOSPHATE ALPHA-N-ACETYLGLUCOSAMINYL 1-PHOSPHATE TRANSFERASE"/>
    <property type="match status" value="1"/>
</dbReference>